<dbReference type="HOGENOM" id="CLU_097491_0_0_9"/>
<comment type="caution">
    <text evidence="2">The sequence shown here is derived from an EMBL/GenBank/DDBJ whole genome shotgun (WGS) entry which is preliminary data.</text>
</comment>
<dbReference type="Gene3D" id="3.30.110.40">
    <property type="entry name" value="TusA-like domain"/>
    <property type="match status" value="1"/>
</dbReference>
<dbReference type="SUPFAM" id="SSF75169">
    <property type="entry name" value="DsrEFH-like"/>
    <property type="match status" value="1"/>
</dbReference>
<name>C7HVN8_9FIRM</name>
<evidence type="ECO:0000313" key="2">
    <source>
        <dbReference type="EMBL" id="EEU12043.1"/>
    </source>
</evidence>
<gene>
    <name evidence="2" type="primary">yedF</name>
    <name evidence="2" type="ORF">HMPREF0078_1339</name>
</gene>
<protein>
    <submittedName>
        <fullName evidence="2">Selenium metabolism protein YedF</fullName>
    </submittedName>
</protein>
<dbReference type="InterPro" id="IPR003787">
    <property type="entry name" value="Sulphur_relay_DsrE/F-like"/>
</dbReference>
<dbReference type="InterPro" id="IPR036868">
    <property type="entry name" value="TusA-like_sf"/>
</dbReference>
<dbReference type="EMBL" id="ACXU01000021">
    <property type="protein sequence ID" value="EEU12043.1"/>
    <property type="molecule type" value="Genomic_DNA"/>
</dbReference>
<evidence type="ECO:0000313" key="3">
    <source>
        <dbReference type="Proteomes" id="UP000003821"/>
    </source>
</evidence>
<dbReference type="NCBIfam" id="TIGR03527">
    <property type="entry name" value="selenium_YedF"/>
    <property type="match status" value="1"/>
</dbReference>
<dbReference type="Pfam" id="PF01206">
    <property type="entry name" value="TusA"/>
    <property type="match status" value="1"/>
</dbReference>
<feature type="domain" description="UPF0033" evidence="1">
    <location>
        <begin position="6"/>
        <end position="30"/>
    </location>
</feature>
<dbReference type="SUPFAM" id="SSF64307">
    <property type="entry name" value="SirA-like"/>
    <property type="match status" value="1"/>
</dbReference>
<dbReference type="Pfam" id="PF02635">
    <property type="entry name" value="DsrE"/>
    <property type="match status" value="1"/>
</dbReference>
<dbReference type="InterPro" id="IPR027396">
    <property type="entry name" value="DsrEFH-like"/>
</dbReference>
<keyword evidence="3" id="KW-1185">Reference proteome</keyword>
<proteinExistence type="predicted"/>
<organism evidence="2 3">
    <name type="scientific">Anaerococcus vaginalis ATCC 51170</name>
    <dbReference type="NCBI Taxonomy" id="655811"/>
    <lineage>
        <taxon>Bacteria</taxon>
        <taxon>Bacillati</taxon>
        <taxon>Bacillota</taxon>
        <taxon>Tissierellia</taxon>
        <taxon>Tissierellales</taxon>
        <taxon>Peptoniphilaceae</taxon>
        <taxon>Anaerococcus</taxon>
    </lineage>
</organism>
<reference evidence="2 3" key="1">
    <citation type="submission" date="2009-08" db="EMBL/GenBank/DDBJ databases">
        <authorList>
            <person name="Muzny D."/>
            <person name="Qin X."/>
            <person name="Deng J."/>
            <person name="Jiang H."/>
            <person name="Liu Y."/>
            <person name="Qu J."/>
            <person name="Song X.-Z."/>
            <person name="Zhang L."/>
            <person name="Thornton R."/>
            <person name="Coyle M."/>
            <person name="Francisco L."/>
            <person name="Jackson L."/>
            <person name="Javaid M."/>
            <person name="Korchina V."/>
            <person name="Kovar C."/>
            <person name="Mata R."/>
            <person name="Mathew T."/>
            <person name="Ngo R."/>
            <person name="Nguyen L."/>
            <person name="Nguyen N."/>
            <person name="Okwuonu G."/>
            <person name="Ongeri F."/>
            <person name="Pham C."/>
            <person name="Simmons D."/>
            <person name="Wilczek-Boney K."/>
            <person name="Hale W."/>
            <person name="Jakkamsetti A."/>
            <person name="Pham P."/>
            <person name="Ruth R."/>
            <person name="San Lucas F."/>
            <person name="Warren J."/>
            <person name="Zhang J."/>
            <person name="Zhao Z."/>
            <person name="Zhou C."/>
            <person name="Zhu D."/>
            <person name="Lee S."/>
            <person name="Bess C."/>
            <person name="Blankenburg K."/>
            <person name="Forbes L."/>
            <person name="Fu Q."/>
            <person name="Gubbala S."/>
            <person name="Hirani K."/>
            <person name="Jayaseelan J.C."/>
            <person name="Lara F."/>
            <person name="Munidasa M."/>
            <person name="Palculict T."/>
            <person name="Patil S."/>
            <person name="Pu L.-L."/>
            <person name="Saada N."/>
            <person name="Tang L."/>
            <person name="Weissenberger G."/>
            <person name="Zhu Y."/>
            <person name="Hemphill L."/>
            <person name="Shang Y."/>
            <person name="Youmans B."/>
            <person name="Ayvaz T."/>
            <person name="Ross M."/>
            <person name="Santibanez J."/>
            <person name="Aqrawi P."/>
            <person name="Gross S."/>
            <person name="Joshi V."/>
            <person name="Fowler G."/>
            <person name="Nazareth L."/>
            <person name="Reid J."/>
            <person name="Worley K."/>
            <person name="Petrosino J."/>
            <person name="Highlander S."/>
            <person name="Gibbs R."/>
            <person name="Gibbs R."/>
        </authorList>
    </citation>
    <scope>NUCLEOTIDE SEQUENCE [LARGE SCALE GENOMIC DNA]</scope>
    <source>
        <strain evidence="2 3">ATCC 51170</strain>
    </source>
</reference>
<dbReference type="InterPro" id="IPR001455">
    <property type="entry name" value="TusA-like"/>
</dbReference>
<dbReference type="InterPro" id="IPR019870">
    <property type="entry name" value="Se_metab_YedF"/>
</dbReference>
<sequence length="196" mass="22328">MKMKEIDARGIECPMPVIMAKREIKNGEENFYVLVNEDIAVENLKKLAKETGFDVEIEEKEDGVFKLTFNKNEEKTEKDDKEESLSSSYVVVFDSDKIGDGDEDFSKSLLESFLVSITEADVLPKFVICYNKGVFLTTQRENTIEDLKKLADNGVEIISCGLCLDHYGVKEKLKVGRISNMYEISSLMRTHHTIRP</sequence>
<dbReference type="AlphaFoldDB" id="C7HVN8"/>
<accession>C7HVN8</accession>
<dbReference type="PROSITE" id="PS01148">
    <property type="entry name" value="UPF0033"/>
    <property type="match status" value="1"/>
</dbReference>
<dbReference type="eggNOG" id="COG0425">
    <property type="taxonomic scope" value="Bacteria"/>
</dbReference>
<evidence type="ECO:0000259" key="1">
    <source>
        <dbReference type="PROSITE" id="PS01148"/>
    </source>
</evidence>
<dbReference type="Proteomes" id="UP000003821">
    <property type="component" value="Unassembled WGS sequence"/>
</dbReference>